<dbReference type="InterPro" id="IPR050158">
    <property type="entry name" value="Ubiquitin_ubiquitin-like"/>
</dbReference>
<comment type="caution">
    <text evidence="2">The sequence shown here is derived from an EMBL/GenBank/DDBJ whole genome shotgun (WGS) entry which is preliminary data.</text>
</comment>
<dbReference type="PANTHER" id="PTHR10666">
    <property type="entry name" value="UBIQUITIN"/>
    <property type="match status" value="1"/>
</dbReference>
<dbReference type="InterPro" id="IPR019956">
    <property type="entry name" value="Ubiquitin_dom"/>
</dbReference>
<sequence length="373" mass="42959">MQLFVKTLTGKVISLELERSDTTDQVKAKIEDREGMPVYKQRLIFAGKQLEDGRTLSDYDIKKESTLHLVHMLRGGMFQETSGRIGFEALPPLTKYMQTSKKTHKDVPVFISPKLPTTKVEMLTLLREEERRRLSPELQKKYFNVGNDPTSGKDWMDVTDQMQHDLVREFGYSDEAVQLMRRAPQIYQDDPAFRNTQLYVRNNIAYVENLTEGMTAPDCPLVPLDPSAFNTTNENVTSSPTPIPLHSLYRRGRPLVILVGSQYRNQIDFYMIQIREAHASDVWPIGEIVSVKEHRTLSNRMTAASVMVRETKLEIPVMMDTMDDTFLKLYAPWPFRYFVIVDGILKLVGMPKEARYDTTDLVECLNTLLNVKQ</sequence>
<feature type="domain" description="Ubiquitin-like" evidence="1">
    <location>
        <begin position="1"/>
        <end position="76"/>
    </location>
</feature>
<dbReference type="PROSITE" id="PS00299">
    <property type="entry name" value="UBIQUITIN_1"/>
    <property type="match status" value="1"/>
</dbReference>
<dbReference type="FunFam" id="3.10.20.90:FF:000160">
    <property type="entry name" value="Polyubiquitin-C"/>
    <property type="match status" value="1"/>
</dbReference>
<dbReference type="InterPro" id="IPR000643">
    <property type="entry name" value="Iodothyronine_deiodinase"/>
</dbReference>
<dbReference type="Gene3D" id="3.40.30.10">
    <property type="entry name" value="Glutaredoxin"/>
    <property type="match status" value="1"/>
</dbReference>
<dbReference type="AlphaFoldDB" id="A0A9W4ST35"/>
<dbReference type="SUPFAM" id="SSF54236">
    <property type="entry name" value="Ubiquitin-like"/>
    <property type="match status" value="1"/>
</dbReference>
<evidence type="ECO:0000259" key="1">
    <source>
        <dbReference type="PROSITE" id="PS50053"/>
    </source>
</evidence>
<reference evidence="2" key="1">
    <citation type="submission" date="2022-08" db="EMBL/GenBank/DDBJ databases">
        <authorList>
            <person name="Kallberg Y."/>
            <person name="Tangrot J."/>
            <person name="Rosling A."/>
        </authorList>
    </citation>
    <scope>NUCLEOTIDE SEQUENCE</scope>
    <source>
        <strain evidence="2">Wild A</strain>
    </source>
</reference>
<dbReference type="OrthoDB" id="428577at2759"/>
<gene>
    <name evidence="2" type="ORF">FWILDA_LOCUS9653</name>
</gene>
<proteinExistence type="predicted"/>
<dbReference type="InterPro" id="IPR000626">
    <property type="entry name" value="Ubiquitin-like_dom"/>
</dbReference>
<dbReference type="InterPro" id="IPR019954">
    <property type="entry name" value="Ubiquitin_CS"/>
</dbReference>
<organism evidence="2 3">
    <name type="scientific">Funneliformis geosporum</name>
    <dbReference type="NCBI Taxonomy" id="1117311"/>
    <lineage>
        <taxon>Eukaryota</taxon>
        <taxon>Fungi</taxon>
        <taxon>Fungi incertae sedis</taxon>
        <taxon>Mucoromycota</taxon>
        <taxon>Glomeromycotina</taxon>
        <taxon>Glomeromycetes</taxon>
        <taxon>Glomerales</taxon>
        <taxon>Glomeraceae</taxon>
        <taxon>Funneliformis</taxon>
    </lineage>
</organism>
<name>A0A9W4ST35_9GLOM</name>
<dbReference type="Pfam" id="PF00837">
    <property type="entry name" value="T4_deiodinase"/>
    <property type="match status" value="1"/>
</dbReference>
<accession>A0A9W4ST35</accession>
<evidence type="ECO:0000313" key="2">
    <source>
        <dbReference type="EMBL" id="CAI2180581.1"/>
    </source>
</evidence>
<dbReference type="GO" id="GO:0004800">
    <property type="term" value="F:thyroxine 5'-deiodinase activity"/>
    <property type="evidence" value="ECO:0007669"/>
    <property type="project" value="InterPro"/>
</dbReference>
<dbReference type="PROSITE" id="PS50053">
    <property type="entry name" value="UBIQUITIN_2"/>
    <property type="match status" value="1"/>
</dbReference>
<dbReference type="PRINTS" id="PR00348">
    <property type="entry name" value="UBIQUITIN"/>
</dbReference>
<dbReference type="Gene3D" id="3.10.20.90">
    <property type="entry name" value="Phosphatidylinositol 3-kinase Catalytic Subunit, Chain A, domain 1"/>
    <property type="match status" value="1"/>
</dbReference>
<dbReference type="InterPro" id="IPR029071">
    <property type="entry name" value="Ubiquitin-like_domsf"/>
</dbReference>
<evidence type="ECO:0000313" key="3">
    <source>
        <dbReference type="Proteomes" id="UP001153678"/>
    </source>
</evidence>
<dbReference type="SMART" id="SM00213">
    <property type="entry name" value="UBQ"/>
    <property type="match status" value="1"/>
</dbReference>
<protein>
    <submittedName>
        <fullName evidence="2">433_t:CDS:1</fullName>
    </submittedName>
</protein>
<dbReference type="Proteomes" id="UP001153678">
    <property type="component" value="Unassembled WGS sequence"/>
</dbReference>
<keyword evidence="3" id="KW-1185">Reference proteome</keyword>
<dbReference type="EMBL" id="CAMKVN010002322">
    <property type="protein sequence ID" value="CAI2180581.1"/>
    <property type="molecule type" value="Genomic_DNA"/>
</dbReference>
<dbReference type="Pfam" id="PF00240">
    <property type="entry name" value="ubiquitin"/>
    <property type="match status" value="1"/>
</dbReference>